<keyword evidence="2" id="KW-1185">Reference proteome</keyword>
<gene>
    <name evidence="1" type="ORF">NCTC9381_05646</name>
</gene>
<proteinExistence type="predicted"/>
<sequence length="37" mass="3897">MVYAGVRGNELGLSGPYQARELCEHIHLEGGNGAGQL</sequence>
<evidence type="ECO:0000313" key="1">
    <source>
        <dbReference type="EMBL" id="SUE06783.1"/>
    </source>
</evidence>
<dbReference type="AlphaFoldDB" id="A0A379LTK4"/>
<accession>A0A379LTK4</accession>
<dbReference type="EMBL" id="UGSO01000002">
    <property type="protein sequence ID" value="SUE06783.1"/>
    <property type="molecule type" value="Genomic_DNA"/>
</dbReference>
<evidence type="ECO:0000313" key="2">
    <source>
        <dbReference type="Proteomes" id="UP000254640"/>
    </source>
</evidence>
<reference evidence="1 2" key="1">
    <citation type="submission" date="2018-06" db="EMBL/GenBank/DDBJ databases">
        <authorList>
            <consortium name="Pathogen Informatics"/>
            <person name="Doyle S."/>
        </authorList>
    </citation>
    <scope>NUCLEOTIDE SEQUENCE [LARGE SCALE GENOMIC DNA]</scope>
    <source>
        <strain evidence="1 2">NCTC9381</strain>
    </source>
</reference>
<name>A0A379LTK4_ENTAG</name>
<dbReference type="Proteomes" id="UP000254640">
    <property type="component" value="Unassembled WGS sequence"/>
</dbReference>
<organism evidence="1 2">
    <name type="scientific">Enterobacter agglomerans</name>
    <name type="common">Erwinia herbicola</name>
    <name type="synonym">Pantoea agglomerans</name>
    <dbReference type="NCBI Taxonomy" id="549"/>
    <lineage>
        <taxon>Bacteria</taxon>
        <taxon>Pseudomonadati</taxon>
        <taxon>Pseudomonadota</taxon>
        <taxon>Gammaproteobacteria</taxon>
        <taxon>Enterobacterales</taxon>
        <taxon>Erwiniaceae</taxon>
        <taxon>Pantoea</taxon>
        <taxon>Pantoea agglomerans group</taxon>
    </lineage>
</organism>
<protein>
    <submittedName>
        <fullName evidence="1">Uncharacterized protein</fullName>
    </submittedName>
</protein>